<evidence type="ECO:0000313" key="2">
    <source>
        <dbReference type="Proteomes" id="UP000730739"/>
    </source>
</evidence>
<gene>
    <name evidence="1" type="ORF">J2Z31_005221</name>
</gene>
<reference evidence="1 2" key="1">
    <citation type="submission" date="2021-03" db="EMBL/GenBank/DDBJ databases">
        <title>Genomic Encyclopedia of Type Strains, Phase IV (KMG-IV): sequencing the most valuable type-strain genomes for metagenomic binning, comparative biology and taxonomic classification.</title>
        <authorList>
            <person name="Goeker M."/>
        </authorList>
    </citation>
    <scope>NUCLEOTIDE SEQUENCE [LARGE SCALE GENOMIC DNA]</scope>
    <source>
        <strain evidence="1 2">DSM 13372</strain>
    </source>
</reference>
<comment type="caution">
    <text evidence="1">The sequence shown here is derived from an EMBL/GenBank/DDBJ whole genome shotgun (WGS) entry which is preliminary data.</text>
</comment>
<keyword evidence="2" id="KW-1185">Reference proteome</keyword>
<organism evidence="1 2">
    <name type="scientific">Sinorhizobium kostiense</name>
    <dbReference type="NCBI Taxonomy" id="76747"/>
    <lineage>
        <taxon>Bacteria</taxon>
        <taxon>Pseudomonadati</taxon>
        <taxon>Pseudomonadota</taxon>
        <taxon>Alphaproteobacteria</taxon>
        <taxon>Hyphomicrobiales</taxon>
        <taxon>Rhizobiaceae</taxon>
        <taxon>Sinorhizobium/Ensifer group</taxon>
        <taxon>Sinorhizobium</taxon>
    </lineage>
</organism>
<proteinExistence type="predicted"/>
<evidence type="ECO:0000313" key="1">
    <source>
        <dbReference type="EMBL" id="MBP2238680.1"/>
    </source>
</evidence>
<protein>
    <submittedName>
        <fullName evidence="1">Uncharacterized protein</fullName>
    </submittedName>
</protein>
<name>A0ABS4R8M7_9HYPH</name>
<accession>A0ABS4R8M7</accession>
<sequence length="204" mass="23169">MATCYNCGGKIVFRYLGGSPVPIHTDGGWCSSLQGNQASSKPAAFETTVSYVNPNAECPVCHERVYYYQSPFGGRVFFDDLGWPWPKHSCTDNRESQTRAVKTITSSIHTTFRNKQGEQLDLYKLVSLSDRGLTVEMRFRIMRGDRSFSGAISKPELKRQDITVDDLKVAPSFVVRKYPTFRLLEFISARKQCIDLLKLPRLQQ</sequence>
<dbReference type="Proteomes" id="UP000730739">
    <property type="component" value="Unassembled WGS sequence"/>
</dbReference>
<dbReference type="EMBL" id="JAGILA010000009">
    <property type="protein sequence ID" value="MBP2238680.1"/>
    <property type="molecule type" value="Genomic_DNA"/>
</dbReference>